<accession>A0A7J6T9Y5</accession>
<reference evidence="1 2" key="1">
    <citation type="submission" date="2020-04" db="EMBL/GenBank/DDBJ databases">
        <title>Perkinsus olseni comparative genomics.</title>
        <authorList>
            <person name="Bogema D.R."/>
        </authorList>
    </citation>
    <scope>NUCLEOTIDE SEQUENCE [LARGE SCALE GENOMIC DNA]</scope>
    <source>
        <strain evidence="1">ATCC PRA-205</strain>
    </source>
</reference>
<dbReference type="Proteomes" id="UP000574390">
    <property type="component" value="Unassembled WGS sequence"/>
</dbReference>
<name>A0A7J6T9Y5_PEROL</name>
<evidence type="ECO:0000313" key="1">
    <source>
        <dbReference type="EMBL" id="KAF4742079.1"/>
    </source>
</evidence>
<proteinExistence type="predicted"/>
<protein>
    <submittedName>
        <fullName evidence="1">Uncharacterized protein</fullName>
    </submittedName>
</protein>
<organism evidence="1 2">
    <name type="scientific">Perkinsus olseni</name>
    <name type="common">Perkinsus atlanticus</name>
    <dbReference type="NCBI Taxonomy" id="32597"/>
    <lineage>
        <taxon>Eukaryota</taxon>
        <taxon>Sar</taxon>
        <taxon>Alveolata</taxon>
        <taxon>Perkinsozoa</taxon>
        <taxon>Perkinsea</taxon>
        <taxon>Perkinsida</taxon>
        <taxon>Perkinsidae</taxon>
        <taxon>Perkinsus</taxon>
    </lineage>
</organism>
<dbReference type="EMBL" id="JABANM010008748">
    <property type="protein sequence ID" value="KAF4742079.1"/>
    <property type="molecule type" value="Genomic_DNA"/>
</dbReference>
<gene>
    <name evidence="1" type="ORF">FOZ62_028433</name>
</gene>
<dbReference type="AlphaFoldDB" id="A0A7J6T9Y5"/>
<sequence>VTCRGPSRDTSRWVKEDLTGHIANKPKAGAIVEYSSRYHNFGVSVPPLTLPIDGNCRVHHSNVSAEVMVKTIDQLINDLGKKSIPVQNAPEHELFISRCITGDALDTPDQCFKFEIDWPMEASLKAPWDSTRMINSLAANLLTCRELYQIRYVG</sequence>
<feature type="non-terminal residue" evidence="1">
    <location>
        <position position="154"/>
    </location>
</feature>
<comment type="caution">
    <text evidence="1">The sequence shown here is derived from an EMBL/GenBank/DDBJ whole genome shotgun (WGS) entry which is preliminary data.</text>
</comment>
<evidence type="ECO:0000313" key="2">
    <source>
        <dbReference type="Proteomes" id="UP000574390"/>
    </source>
</evidence>